<dbReference type="PANTHER" id="PTHR30013:SF7">
    <property type="entry name" value="HYDROGENASE-2 SMALL CHAIN"/>
    <property type="match status" value="1"/>
</dbReference>
<evidence type="ECO:0000256" key="3">
    <source>
        <dbReference type="ARBA" id="ARBA00004196"/>
    </source>
</evidence>
<keyword evidence="5 12" id="KW-0004">4Fe-4S</keyword>
<dbReference type="GO" id="GO:0046872">
    <property type="term" value="F:metal ion binding"/>
    <property type="evidence" value="ECO:0007669"/>
    <property type="project" value="UniProtKB-KW"/>
</dbReference>
<dbReference type="InterPro" id="IPR001821">
    <property type="entry name" value="NiFe_hydrogenase_ssu"/>
</dbReference>
<dbReference type="PIRSF" id="PIRSF000310">
    <property type="entry name" value="NiFe_hyd_ssu"/>
    <property type="match status" value="1"/>
</dbReference>
<feature type="binding site" evidence="12">
    <location>
        <position position="273"/>
    </location>
    <ligand>
        <name>[4Fe-4S] cluster</name>
        <dbReference type="ChEBI" id="CHEBI:49883"/>
        <label>2</label>
    </ligand>
</feature>
<dbReference type="STRING" id="679901.Mzhil_0915"/>
<dbReference type="SUPFAM" id="SSF56770">
    <property type="entry name" value="HydA/Nqo6-like"/>
    <property type="match status" value="1"/>
</dbReference>
<organism evidence="15 16">
    <name type="scientific">Methanosalsum zhilinae (strain DSM 4017 / NBRC 107636 / OCM 62 / WeN5)</name>
    <name type="common">Methanohalophilus zhilinae</name>
    <dbReference type="NCBI Taxonomy" id="679901"/>
    <lineage>
        <taxon>Archaea</taxon>
        <taxon>Methanobacteriati</taxon>
        <taxon>Methanobacteriota</taxon>
        <taxon>Stenosarchaea group</taxon>
        <taxon>Methanomicrobia</taxon>
        <taxon>Methanosarcinales</taxon>
        <taxon>Methanosarcinaceae</taxon>
        <taxon>Methanosalsum</taxon>
    </lineage>
</organism>
<comment type="cofactor">
    <cofactor evidence="2">
        <name>[4Fe-4S] cluster</name>
        <dbReference type="ChEBI" id="CHEBI:49883"/>
    </cofactor>
</comment>
<dbReference type="Gene3D" id="3.40.50.700">
    <property type="entry name" value="NADH:ubiquinone oxidoreductase-like, 20kDa subunit"/>
    <property type="match status" value="1"/>
</dbReference>
<keyword evidence="11 12" id="KW-0003">3Fe-4S</keyword>
<evidence type="ECO:0000313" key="15">
    <source>
        <dbReference type="EMBL" id="AEH60777.1"/>
    </source>
</evidence>
<dbReference type="GeneID" id="10822537"/>
<evidence type="ECO:0000256" key="10">
    <source>
        <dbReference type="ARBA" id="ARBA00023014"/>
    </source>
</evidence>
<dbReference type="KEGG" id="mzh:Mzhil_0915"/>
<dbReference type="PANTHER" id="PTHR30013">
    <property type="entry name" value="NIFE / NIFESE HYDROGENASE SMALL SUBUNIT FAMILY MEMBER"/>
    <property type="match status" value="1"/>
</dbReference>
<dbReference type="GO" id="GO:0008901">
    <property type="term" value="F:ferredoxin hydrogenase activity"/>
    <property type="evidence" value="ECO:0007669"/>
    <property type="project" value="InterPro"/>
</dbReference>
<keyword evidence="6 12" id="KW-0479">Metal-binding</keyword>
<dbReference type="HOGENOM" id="CLU_046107_1_2_2"/>
<feature type="binding site" evidence="12">
    <location>
        <position position="64"/>
    </location>
    <ligand>
        <name>[4Fe-4S] cluster</name>
        <dbReference type="ChEBI" id="CHEBI:49883"/>
        <label>1</label>
    </ligand>
</feature>
<feature type="binding site" evidence="12">
    <location>
        <position position="293"/>
    </location>
    <ligand>
        <name>[4Fe-4S] cluster</name>
        <dbReference type="ChEBI" id="CHEBI:49883"/>
        <label>2</label>
    </ligand>
</feature>
<keyword evidence="16" id="KW-1185">Reference proteome</keyword>
<keyword evidence="8" id="KW-0560">Oxidoreductase</keyword>
<name>F7XLC0_METZD</name>
<reference evidence="15 16" key="1">
    <citation type="submission" date="2010-07" db="EMBL/GenBank/DDBJ databases">
        <title>The complete genome of Methanosalsum zhilinae DSM 4017.</title>
        <authorList>
            <consortium name="US DOE Joint Genome Institute (JGI-PGF)"/>
            <person name="Lucas S."/>
            <person name="Copeland A."/>
            <person name="Lapidus A."/>
            <person name="Glavina del Rio T."/>
            <person name="Dalin E."/>
            <person name="Tice H."/>
            <person name="Bruce D."/>
            <person name="Goodwin L."/>
            <person name="Pitluck S."/>
            <person name="Kyrpides N."/>
            <person name="Mavromatis K."/>
            <person name="Ovchinnikova G."/>
            <person name="Daligault H."/>
            <person name="Detter J.C."/>
            <person name="Han C."/>
            <person name="Tapia R."/>
            <person name="Larimer F."/>
            <person name="Land M."/>
            <person name="Hauser L."/>
            <person name="Markowitz V."/>
            <person name="Cheng J.-F."/>
            <person name="Hugenholtz P."/>
            <person name="Woyke T."/>
            <person name="Wu D."/>
            <person name="Spring S."/>
            <person name="Schueler E."/>
            <person name="Brambilla E."/>
            <person name="Klenk H.-P."/>
            <person name="Eisen J.A."/>
        </authorList>
    </citation>
    <scope>NUCLEOTIDE SEQUENCE [LARGE SCALE GENOMIC DNA]</scope>
    <source>
        <strain evidence="16">DSM 4017 / NBRC 107636 / OCM 62 / WeN5</strain>
    </source>
</reference>
<evidence type="ECO:0000256" key="1">
    <source>
        <dbReference type="ARBA" id="ARBA00001927"/>
    </source>
</evidence>
<dbReference type="GO" id="GO:0044569">
    <property type="term" value="C:[Ni-Fe] hydrogenase complex"/>
    <property type="evidence" value="ECO:0007669"/>
    <property type="project" value="TreeGrafter"/>
</dbReference>
<feature type="binding site" evidence="12">
    <location>
        <position position="270"/>
    </location>
    <ligand>
        <name>[4Fe-4S] cluster</name>
        <dbReference type="ChEBI" id="CHEBI:49883"/>
        <label>2</label>
    </ligand>
</feature>
<feature type="binding site" evidence="12">
    <location>
        <position position="330"/>
    </location>
    <ligand>
        <name>[3Fe-4S] cluster</name>
        <dbReference type="ChEBI" id="CHEBI:21137"/>
    </ligand>
</feature>
<evidence type="ECO:0000256" key="9">
    <source>
        <dbReference type="ARBA" id="ARBA00023004"/>
    </source>
</evidence>
<evidence type="ECO:0000256" key="8">
    <source>
        <dbReference type="ARBA" id="ARBA00023002"/>
    </source>
</evidence>
<dbReference type="AlphaFoldDB" id="F7XLC0"/>
<evidence type="ECO:0000256" key="2">
    <source>
        <dbReference type="ARBA" id="ARBA00001966"/>
    </source>
</evidence>
<evidence type="ECO:0000313" key="16">
    <source>
        <dbReference type="Proteomes" id="UP000006622"/>
    </source>
</evidence>
<accession>F7XLC0</accession>
<feature type="binding site" evidence="12">
    <location>
        <position position="224"/>
    </location>
    <ligand>
        <name>[4Fe-4S] cluster</name>
        <dbReference type="ChEBI" id="CHEBI:49883"/>
        <label>1</label>
    </ligand>
</feature>
<feature type="domain" description="NADH:ubiquinone oxidoreductase-like 20kDa subunit" evidence="13">
    <location>
        <begin position="64"/>
        <end position="237"/>
    </location>
</feature>
<dbReference type="Pfam" id="PF01058">
    <property type="entry name" value="Oxidored_q6"/>
    <property type="match status" value="1"/>
</dbReference>
<evidence type="ECO:0000256" key="4">
    <source>
        <dbReference type="ARBA" id="ARBA00006605"/>
    </source>
</evidence>
<protein>
    <submittedName>
        <fullName evidence="15">Hydrogenase (NiFe) small subunit HydA</fullName>
    </submittedName>
</protein>
<dbReference type="InterPro" id="IPR006137">
    <property type="entry name" value="NADH_UbQ_OxRdtase-like_20kDa"/>
</dbReference>
<dbReference type="RefSeq" id="WP_013898216.1">
    <property type="nucleotide sequence ID" value="NC_015676.1"/>
</dbReference>
<keyword evidence="7" id="KW-0732">Signal</keyword>
<evidence type="ECO:0000256" key="12">
    <source>
        <dbReference type="PIRSR" id="PIRSR000310-1"/>
    </source>
</evidence>
<proteinExistence type="inferred from homology"/>
<dbReference type="GO" id="GO:0051538">
    <property type="term" value="F:3 iron, 4 sulfur cluster binding"/>
    <property type="evidence" value="ECO:0007669"/>
    <property type="project" value="UniProtKB-KW"/>
</dbReference>
<comment type="subcellular location">
    <subcellularLocation>
        <location evidence="3">Cell envelope</location>
    </subcellularLocation>
</comment>
<dbReference type="InterPro" id="IPR037148">
    <property type="entry name" value="NiFe-Hase_small_C_sf"/>
</dbReference>
<keyword evidence="10 12" id="KW-0411">Iron-sulfur</keyword>
<feature type="binding site" evidence="12">
    <location>
        <position position="308"/>
    </location>
    <ligand>
        <name>[3Fe-4S] cluster</name>
        <dbReference type="ChEBI" id="CHEBI:21137"/>
    </ligand>
</feature>
<feature type="binding site" evidence="12">
    <location>
        <position position="327"/>
    </location>
    <ligand>
        <name>[3Fe-4S] cluster</name>
        <dbReference type="ChEBI" id="CHEBI:21137"/>
    </ligand>
</feature>
<dbReference type="InterPro" id="IPR037024">
    <property type="entry name" value="NiFe_Hase_small_N_sf"/>
</dbReference>
<evidence type="ECO:0000259" key="14">
    <source>
        <dbReference type="Pfam" id="PF14720"/>
    </source>
</evidence>
<feature type="binding site" evidence="12">
    <location>
        <position position="175"/>
    </location>
    <ligand>
        <name>[4Fe-4S] cluster</name>
        <dbReference type="ChEBI" id="CHEBI:49883"/>
        <label>1</label>
    </ligand>
</feature>
<dbReference type="GO" id="GO:0016020">
    <property type="term" value="C:membrane"/>
    <property type="evidence" value="ECO:0007669"/>
    <property type="project" value="TreeGrafter"/>
</dbReference>
<dbReference type="GO" id="GO:0051539">
    <property type="term" value="F:4 iron, 4 sulfur cluster binding"/>
    <property type="evidence" value="ECO:0007669"/>
    <property type="project" value="UniProtKB-KW"/>
</dbReference>
<evidence type="ECO:0000256" key="7">
    <source>
        <dbReference type="ARBA" id="ARBA00022729"/>
    </source>
</evidence>
<feature type="domain" description="Cytochrome-c3 hydrogenase C-terminal" evidence="14">
    <location>
        <begin position="267"/>
        <end position="343"/>
    </location>
</feature>
<evidence type="ECO:0000256" key="11">
    <source>
        <dbReference type="ARBA" id="ARBA00023291"/>
    </source>
</evidence>
<dbReference type="Proteomes" id="UP000006622">
    <property type="component" value="Chromosome"/>
</dbReference>
<dbReference type="EMBL" id="CP002101">
    <property type="protein sequence ID" value="AEH60777.1"/>
    <property type="molecule type" value="Genomic_DNA"/>
</dbReference>
<evidence type="ECO:0000256" key="6">
    <source>
        <dbReference type="ARBA" id="ARBA00022723"/>
    </source>
</evidence>
<keyword evidence="9 12" id="KW-0408">Iron</keyword>
<feature type="binding site" evidence="12">
    <location>
        <position position="299"/>
    </location>
    <ligand>
        <name>[4Fe-4S] cluster</name>
        <dbReference type="ChEBI" id="CHEBI:49883"/>
        <label>2</label>
    </ligand>
</feature>
<evidence type="ECO:0000256" key="5">
    <source>
        <dbReference type="ARBA" id="ARBA00022485"/>
    </source>
</evidence>
<feature type="binding site" evidence="12">
    <location>
        <position position="67"/>
    </location>
    <ligand>
        <name>[4Fe-4S] cluster</name>
        <dbReference type="ChEBI" id="CHEBI:49883"/>
        <label>1</label>
    </ligand>
</feature>
<sequence>MRSDKSSQYTEINNVDILKLDWHRHLESMESTGDFELLENFNLDSENKLELERTKVIWIQTIQCIGCSESLIDGAHPEFFQALQNLKIDISYHEAFLMQQGIFVNNKKANTAEFNSLKLLDEITENNGYILVVEGSIANGPHGTGKYCMIGGLTSKELFEKAARNCSVIIAVGMCATYGGISCARSDIVDLLDFRGIDFTLKDRSKGMMNELGIDKPVINIPGCPPHPDWMLFTLGALVSGNVKIPDDLKKVLDEYGRPKVFFPPEYTVHDDCPHIESFKRKDFSECIGEEKCLLKLGCKGPSAHADCSLRKWNNRNNYCPQAGSPCVACVEPDFPDSARPVYTIHGRKKKRN</sequence>
<dbReference type="GO" id="GO:0009061">
    <property type="term" value="P:anaerobic respiration"/>
    <property type="evidence" value="ECO:0007669"/>
    <property type="project" value="TreeGrafter"/>
</dbReference>
<comment type="cofactor">
    <cofactor evidence="1">
        <name>[3Fe-4S] cluster</name>
        <dbReference type="ChEBI" id="CHEBI:21137"/>
    </cofactor>
</comment>
<dbReference type="GO" id="GO:0009375">
    <property type="term" value="C:ferredoxin hydrogenase complex"/>
    <property type="evidence" value="ECO:0007669"/>
    <property type="project" value="InterPro"/>
</dbReference>
<evidence type="ECO:0000259" key="13">
    <source>
        <dbReference type="Pfam" id="PF01058"/>
    </source>
</evidence>
<dbReference type="InterPro" id="IPR027394">
    <property type="entry name" value="Cytochrome-c3_hydrogenase_C"/>
</dbReference>
<comment type="similarity">
    <text evidence="4">Belongs to the [NiFe]/[NiFeSe] hydrogenase small subunit family.</text>
</comment>
<dbReference type="GO" id="GO:0009055">
    <property type="term" value="F:electron transfer activity"/>
    <property type="evidence" value="ECO:0007669"/>
    <property type="project" value="TreeGrafter"/>
</dbReference>
<dbReference type="Gene3D" id="4.10.480.10">
    <property type="entry name" value="Cytochrome-c3 hydrogenase, C-terminal domain"/>
    <property type="match status" value="1"/>
</dbReference>
<dbReference type="Pfam" id="PF14720">
    <property type="entry name" value="NiFe_hyd_SSU_C"/>
    <property type="match status" value="1"/>
</dbReference>
<dbReference type="OrthoDB" id="37913at2157"/>
<gene>
    <name evidence="15" type="ordered locus">Mzhil_0915</name>
</gene>